<dbReference type="Gene3D" id="3.40.50.1110">
    <property type="entry name" value="SGNH hydrolase"/>
    <property type="match status" value="1"/>
</dbReference>
<dbReference type="Proteomes" id="UP000501534">
    <property type="component" value="Chromosome"/>
</dbReference>
<accession>A0A6M4GU56</accession>
<name>A0A6M4GU56_9PROT</name>
<dbReference type="AlphaFoldDB" id="A0A6M4GU56"/>
<dbReference type="InterPro" id="IPR013830">
    <property type="entry name" value="SGNH_hydro"/>
</dbReference>
<evidence type="ECO:0000313" key="3">
    <source>
        <dbReference type="Proteomes" id="UP000501534"/>
    </source>
</evidence>
<evidence type="ECO:0000313" key="2">
    <source>
        <dbReference type="EMBL" id="QJR10666.1"/>
    </source>
</evidence>
<dbReference type="RefSeq" id="WP_171091345.1">
    <property type="nucleotide sequence ID" value="NZ_CP053069.1"/>
</dbReference>
<dbReference type="InterPro" id="IPR036514">
    <property type="entry name" value="SGNH_hydro_sf"/>
</dbReference>
<sequence length="242" mass="26762">MLIALALLLTLPLLFIASQAVMYLRRIRFSESLVARSVCAQSVPEDARRTLVVVGDSLAVGVGARAEESVAGRVAAAFPHVRVFNYSKAGARARDVAAQLARYPDGKADVVLLQVCANDVCGLHRIDTIEAQLRGVIGTAHGLGARVFLMPGNNFCLAPFFMWPAQPLLTYRAIRIRSMLSRLAEQTGVEFVDLIYDRHEDPFLREPQRYFSEDLIHPSAEGYAHYFSQLLAKGKLDRYLSA</sequence>
<dbReference type="PANTHER" id="PTHR43784">
    <property type="entry name" value="GDSL-LIKE LIPASE/ACYLHYDROLASE, PUTATIVE (AFU_ORTHOLOGUE AFUA_2G00820)-RELATED"/>
    <property type="match status" value="1"/>
</dbReference>
<dbReference type="InterPro" id="IPR053140">
    <property type="entry name" value="GDSL_Rv0518-like"/>
</dbReference>
<reference evidence="2 3" key="1">
    <citation type="submission" date="2020-04" db="EMBL/GenBank/DDBJ databases">
        <title>Usitatibacter rugosus gen. nov., sp. nov. and Usitatibacter palustris sp. nov., novel members of Usitatibacteraceae fam. nov. within the order Nitrosomonadales isolated from soil.</title>
        <authorList>
            <person name="Huber K.J."/>
            <person name="Neumann-Schaal M."/>
            <person name="Geppert A."/>
            <person name="Luckner M."/>
            <person name="Wanner G."/>
            <person name="Overmann J."/>
        </authorList>
    </citation>
    <scope>NUCLEOTIDE SEQUENCE [LARGE SCALE GENOMIC DNA]</scope>
    <source>
        <strain evidence="2 3">0125_3</strain>
    </source>
</reference>
<dbReference type="PANTHER" id="PTHR43784:SF2">
    <property type="entry name" value="GDSL-LIKE LIPASE_ACYLHYDROLASE, PUTATIVE (AFU_ORTHOLOGUE AFUA_2G00820)-RELATED"/>
    <property type="match status" value="1"/>
</dbReference>
<dbReference type="SUPFAM" id="SSF52266">
    <property type="entry name" value="SGNH hydrolase"/>
    <property type="match status" value="1"/>
</dbReference>
<protein>
    <recommendedName>
        <fullName evidence="1">SGNH hydrolase-type esterase domain-containing protein</fullName>
    </recommendedName>
</protein>
<keyword evidence="3" id="KW-1185">Reference proteome</keyword>
<evidence type="ECO:0000259" key="1">
    <source>
        <dbReference type="Pfam" id="PF13472"/>
    </source>
</evidence>
<proteinExistence type="predicted"/>
<gene>
    <name evidence="2" type="ORF">DSM104443_01733</name>
</gene>
<feature type="domain" description="SGNH hydrolase-type esterase" evidence="1">
    <location>
        <begin position="53"/>
        <end position="224"/>
    </location>
</feature>
<organism evidence="2 3">
    <name type="scientific">Usitatibacter rugosus</name>
    <dbReference type="NCBI Taxonomy" id="2732067"/>
    <lineage>
        <taxon>Bacteria</taxon>
        <taxon>Pseudomonadati</taxon>
        <taxon>Pseudomonadota</taxon>
        <taxon>Betaproteobacteria</taxon>
        <taxon>Nitrosomonadales</taxon>
        <taxon>Usitatibacteraceae</taxon>
        <taxon>Usitatibacter</taxon>
    </lineage>
</organism>
<dbReference type="GO" id="GO:0016788">
    <property type="term" value="F:hydrolase activity, acting on ester bonds"/>
    <property type="evidence" value="ECO:0007669"/>
    <property type="project" value="UniProtKB-ARBA"/>
</dbReference>
<dbReference type="KEGG" id="uru:DSM104443_01733"/>
<dbReference type="EMBL" id="CP053069">
    <property type="protein sequence ID" value="QJR10666.1"/>
    <property type="molecule type" value="Genomic_DNA"/>
</dbReference>
<dbReference type="Pfam" id="PF13472">
    <property type="entry name" value="Lipase_GDSL_2"/>
    <property type="match status" value="1"/>
</dbReference>